<keyword evidence="4 10" id="KW-0812">Transmembrane</keyword>
<evidence type="ECO:0000259" key="11">
    <source>
        <dbReference type="PROSITE" id="PS50262"/>
    </source>
</evidence>
<keyword evidence="8" id="KW-0675">Receptor</keyword>
<feature type="transmembrane region" description="Helical" evidence="10">
    <location>
        <begin position="185"/>
        <end position="207"/>
    </location>
</feature>
<gene>
    <name evidence="13" type="primary">LOC106473419</name>
</gene>
<feature type="transmembrane region" description="Helical" evidence="10">
    <location>
        <begin position="98"/>
        <end position="124"/>
    </location>
</feature>
<sequence>MDMNKTTVLDDIIQYPRDATIFAAACCIIFIVIGFLGNFITILALCRCTMLRNATTAFVISLCTSDFLFCTINLPLTASRYIHQAWLLGDTACSLFPFFFYGNVGASLMSMTLITVNRFVIFNYHHLYGKIYKKRFVVLMIIFCWVFSFALLVPTLTRAWGEFGLDKATFSCTILMRNGRSPKKFLFVVGFLIPCVVIVLSHASIIWKVRNSRRNVVAHTQVNLRTPDPLAKQTTQRKDESRLNRMIIIIFCSFILCFLPLMIVNVFDSKFRFPTIHVVASVLAWMSSCINPFIYVGLNRHYRQAYYRLLCSKPRNQRTSIVSCFNRSTSEGEFKTVVSEVFVFSDQNNTTNPEREKEENVV</sequence>
<evidence type="ECO:0000313" key="13">
    <source>
        <dbReference type="RefSeq" id="XP_022257573.1"/>
    </source>
</evidence>
<feature type="domain" description="G-protein coupled receptors family 1 profile" evidence="11">
    <location>
        <begin position="37"/>
        <end position="295"/>
    </location>
</feature>
<organism evidence="12 13">
    <name type="scientific">Limulus polyphemus</name>
    <name type="common">Atlantic horseshoe crab</name>
    <dbReference type="NCBI Taxonomy" id="6850"/>
    <lineage>
        <taxon>Eukaryota</taxon>
        <taxon>Metazoa</taxon>
        <taxon>Ecdysozoa</taxon>
        <taxon>Arthropoda</taxon>
        <taxon>Chelicerata</taxon>
        <taxon>Merostomata</taxon>
        <taxon>Xiphosura</taxon>
        <taxon>Limulidae</taxon>
        <taxon>Limulus</taxon>
    </lineage>
</organism>
<dbReference type="SMART" id="SM01381">
    <property type="entry name" value="7TM_GPCR_Srsx"/>
    <property type="match status" value="1"/>
</dbReference>
<dbReference type="InterPro" id="IPR017452">
    <property type="entry name" value="GPCR_Rhodpsn_7TM"/>
</dbReference>
<evidence type="ECO:0000256" key="1">
    <source>
        <dbReference type="ARBA" id="ARBA00004651"/>
    </source>
</evidence>
<evidence type="ECO:0000256" key="2">
    <source>
        <dbReference type="ARBA" id="ARBA00010663"/>
    </source>
</evidence>
<keyword evidence="9" id="KW-0807">Transducer</keyword>
<dbReference type="PROSITE" id="PS50262">
    <property type="entry name" value="G_PROTEIN_RECEP_F1_2"/>
    <property type="match status" value="1"/>
</dbReference>
<proteinExistence type="inferred from homology"/>
<reference evidence="13" key="1">
    <citation type="submission" date="2025-08" db="UniProtKB">
        <authorList>
            <consortium name="RefSeq"/>
        </authorList>
    </citation>
    <scope>IDENTIFICATION</scope>
    <source>
        <tissue evidence="13">Muscle</tissue>
    </source>
</reference>
<keyword evidence="6" id="KW-0297">G-protein coupled receptor</keyword>
<dbReference type="PANTHER" id="PTHR24228:SF71">
    <property type="entry name" value="PROTEIN TRAPPED IN ENDODERM-1"/>
    <property type="match status" value="1"/>
</dbReference>
<evidence type="ECO:0000256" key="9">
    <source>
        <dbReference type="ARBA" id="ARBA00023224"/>
    </source>
</evidence>
<dbReference type="InterPro" id="IPR000276">
    <property type="entry name" value="GPCR_Rhodpsn"/>
</dbReference>
<dbReference type="SUPFAM" id="SSF81321">
    <property type="entry name" value="Family A G protein-coupled receptor-like"/>
    <property type="match status" value="1"/>
</dbReference>
<protein>
    <submittedName>
        <fullName evidence="13">Protein trapped in endoderm-1-like isoform X1</fullName>
    </submittedName>
</protein>
<comment type="subcellular location">
    <subcellularLocation>
        <location evidence="1">Cell membrane</location>
        <topology evidence="1">Multi-pass membrane protein</topology>
    </subcellularLocation>
</comment>
<feature type="transmembrane region" description="Helical" evidence="10">
    <location>
        <begin position="20"/>
        <end position="45"/>
    </location>
</feature>
<dbReference type="PANTHER" id="PTHR24228">
    <property type="entry name" value="B2 BRADYKININ RECEPTOR/ANGIOTENSIN II RECEPTOR"/>
    <property type="match status" value="1"/>
</dbReference>
<dbReference type="Proteomes" id="UP000694941">
    <property type="component" value="Unplaced"/>
</dbReference>
<evidence type="ECO:0000256" key="7">
    <source>
        <dbReference type="ARBA" id="ARBA00023136"/>
    </source>
</evidence>
<keyword evidence="7 10" id="KW-0472">Membrane</keyword>
<comment type="similarity">
    <text evidence="2">Belongs to the G-protein coupled receptor 1 family.</text>
</comment>
<evidence type="ECO:0000256" key="4">
    <source>
        <dbReference type="ARBA" id="ARBA00022692"/>
    </source>
</evidence>
<dbReference type="Gene3D" id="1.20.1070.10">
    <property type="entry name" value="Rhodopsin 7-helix transmembrane proteins"/>
    <property type="match status" value="1"/>
</dbReference>
<feature type="transmembrane region" description="Helical" evidence="10">
    <location>
        <begin position="57"/>
        <end position="78"/>
    </location>
</feature>
<feature type="transmembrane region" description="Helical" evidence="10">
    <location>
        <begin position="246"/>
        <end position="264"/>
    </location>
</feature>
<evidence type="ECO:0000256" key="5">
    <source>
        <dbReference type="ARBA" id="ARBA00022989"/>
    </source>
</evidence>
<name>A0ABM1TNW7_LIMPO</name>
<dbReference type="RefSeq" id="XP_022257573.1">
    <property type="nucleotide sequence ID" value="XM_022401865.1"/>
</dbReference>
<keyword evidence="3" id="KW-1003">Cell membrane</keyword>
<evidence type="ECO:0000256" key="10">
    <source>
        <dbReference type="SAM" id="Phobius"/>
    </source>
</evidence>
<evidence type="ECO:0000256" key="8">
    <source>
        <dbReference type="ARBA" id="ARBA00023170"/>
    </source>
</evidence>
<dbReference type="Pfam" id="PF00001">
    <property type="entry name" value="7tm_1"/>
    <property type="match status" value="1"/>
</dbReference>
<evidence type="ECO:0000256" key="6">
    <source>
        <dbReference type="ARBA" id="ARBA00023040"/>
    </source>
</evidence>
<dbReference type="GeneID" id="106473419"/>
<dbReference type="CDD" id="cd15210">
    <property type="entry name" value="7tmA_GPR84-like"/>
    <property type="match status" value="1"/>
</dbReference>
<dbReference type="PRINTS" id="PR00237">
    <property type="entry name" value="GPCRRHODOPSN"/>
</dbReference>
<feature type="transmembrane region" description="Helical" evidence="10">
    <location>
        <begin position="136"/>
        <end position="156"/>
    </location>
</feature>
<feature type="transmembrane region" description="Helical" evidence="10">
    <location>
        <begin position="276"/>
        <end position="298"/>
    </location>
</feature>
<accession>A0ABM1TNW7</accession>
<evidence type="ECO:0000256" key="3">
    <source>
        <dbReference type="ARBA" id="ARBA00022475"/>
    </source>
</evidence>
<evidence type="ECO:0000313" key="12">
    <source>
        <dbReference type="Proteomes" id="UP000694941"/>
    </source>
</evidence>
<keyword evidence="5 10" id="KW-1133">Transmembrane helix</keyword>
<keyword evidence="12" id="KW-1185">Reference proteome</keyword>